<feature type="chain" id="PRO_5047212962" evidence="1">
    <location>
        <begin position="21"/>
        <end position="87"/>
    </location>
</feature>
<sequence length="87" mass="8976">MIRVLLSLMVLAVSGGGAFAATFTNKDSETQVIVVTEDGTPREVTIDAGQSVDICPAGCFVTMPLGDRETFLGSESVDILGGVAVID</sequence>
<keyword evidence="1" id="KW-0732">Signal</keyword>
<reference evidence="2" key="1">
    <citation type="submission" date="2021-07" db="EMBL/GenBank/DDBJ databases">
        <title>Pseudohoeflea marina sp. nov. a polyhydroxyalcanoate-producing bacterium.</title>
        <authorList>
            <person name="Zheng W."/>
            <person name="Yu S."/>
            <person name="Huang Y."/>
        </authorList>
    </citation>
    <scope>NUCLEOTIDE SEQUENCE</scope>
    <source>
        <strain evidence="2">DP4N28-3</strain>
    </source>
</reference>
<evidence type="ECO:0000313" key="2">
    <source>
        <dbReference type="EMBL" id="MBW3095782.1"/>
    </source>
</evidence>
<name>A0ABS6WIK2_9HYPH</name>
<organism evidence="2 3">
    <name type="scientific">Pseudohoeflea coraliihabitans</name>
    <dbReference type="NCBI Taxonomy" id="2860393"/>
    <lineage>
        <taxon>Bacteria</taxon>
        <taxon>Pseudomonadati</taxon>
        <taxon>Pseudomonadota</taxon>
        <taxon>Alphaproteobacteria</taxon>
        <taxon>Hyphomicrobiales</taxon>
        <taxon>Rhizobiaceae</taxon>
        <taxon>Pseudohoeflea</taxon>
    </lineage>
</organism>
<evidence type="ECO:0000256" key="1">
    <source>
        <dbReference type="SAM" id="SignalP"/>
    </source>
</evidence>
<dbReference type="EMBL" id="JAHWQX010000001">
    <property type="protein sequence ID" value="MBW3095782.1"/>
    <property type="molecule type" value="Genomic_DNA"/>
</dbReference>
<dbReference type="Proteomes" id="UP001430804">
    <property type="component" value="Unassembled WGS sequence"/>
</dbReference>
<keyword evidence="3" id="KW-1185">Reference proteome</keyword>
<gene>
    <name evidence="2" type="ORF">KY465_00655</name>
</gene>
<protein>
    <submittedName>
        <fullName evidence="2">Uncharacterized protein</fullName>
    </submittedName>
</protein>
<comment type="caution">
    <text evidence="2">The sequence shown here is derived from an EMBL/GenBank/DDBJ whole genome shotgun (WGS) entry which is preliminary data.</text>
</comment>
<proteinExistence type="predicted"/>
<accession>A0ABS6WIK2</accession>
<dbReference type="RefSeq" id="WP_219157351.1">
    <property type="nucleotide sequence ID" value="NZ_JAHWQX010000001.1"/>
</dbReference>
<evidence type="ECO:0000313" key="3">
    <source>
        <dbReference type="Proteomes" id="UP001430804"/>
    </source>
</evidence>
<feature type="signal peptide" evidence="1">
    <location>
        <begin position="1"/>
        <end position="20"/>
    </location>
</feature>